<reference evidence="1" key="1">
    <citation type="journal article" date="2013" name="Nature">
        <title>Draft genome of the wheat A-genome progenitor Triticum urartu.</title>
        <authorList>
            <person name="Ling H.Q."/>
            <person name="Zhao S."/>
            <person name="Liu D."/>
            <person name="Wang J."/>
            <person name="Sun H."/>
            <person name="Zhang C."/>
            <person name="Fan H."/>
            <person name="Li D."/>
            <person name="Dong L."/>
            <person name="Tao Y."/>
            <person name="Gao C."/>
            <person name="Wu H."/>
            <person name="Li Y."/>
            <person name="Cui Y."/>
            <person name="Guo X."/>
            <person name="Zheng S."/>
            <person name="Wang B."/>
            <person name="Yu K."/>
            <person name="Liang Q."/>
            <person name="Yang W."/>
            <person name="Lou X."/>
            <person name="Chen J."/>
            <person name="Feng M."/>
            <person name="Jian J."/>
            <person name="Zhang X."/>
            <person name="Luo G."/>
            <person name="Jiang Y."/>
            <person name="Liu J."/>
            <person name="Wang Z."/>
            <person name="Sha Y."/>
            <person name="Zhang B."/>
            <person name="Wu H."/>
            <person name="Tang D."/>
            <person name="Shen Q."/>
            <person name="Xue P."/>
            <person name="Zou S."/>
            <person name="Wang X."/>
            <person name="Liu X."/>
            <person name="Wang F."/>
            <person name="Yang Y."/>
            <person name="An X."/>
            <person name="Dong Z."/>
            <person name="Zhang K."/>
            <person name="Zhang X."/>
            <person name="Luo M.C."/>
            <person name="Dvorak J."/>
            <person name="Tong Y."/>
            <person name="Wang J."/>
            <person name="Yang H."/>
            <person name="Li Z."/>
            <person name="Wang D."/>
            <person name="Zhang A."/>
            <person name="Wang J."/>
        </authorList>
    </citation>
    <scope>NUCLEOTIDE SEQUENCE</scope>
</reference>
<dbReference type="AlphaFoldDB" id="M8AKI5"/>
<gene>
    <name evidence="1" type="ORF">TRIUR3_12269</name>
</gene>
<proteinExistence type="predicted"/>
<name>M8AKI5_TRIUA</name>
<organism evidence="1">
    <name type="scientific">Triticum urartu</name>
    <name type="common">Red wild einkorn</name>
    <name type="synonym">Crithodium urartu</name>
    <dbReference type="NCBI Taxonomy" id="4572"/>
    <lineage>
        <taxon>Eukaryota</taxon>
        <taxon>Viridiplantae</taxon>
        <taxon>Streptophyta</taxon>
        <taxon>Embryophyta</taxon>
        <taxon>Tracheophyta</taxon>
        <taxon>Spermatophyta</taxon>
        <taxon>Magnoliopsida</taxon>
        <taxon>Liliopsida</taxon>
        <taxon>Poales</taxon>
        <taxon>Poaceae</taxon>
        <taxon>BOP clade</taxon>
        <taxon>Pooideae</taxon>
        <taxon>Triticodae</taxon>
        <taxon>Triticeae</taxon>
        <taxon>Triticinae</taxon>
        <taxon>Triticum</taxon>
    </lineage>
</organism>
<sequence>MAAAAATDPITAISITHHGVPFFLPSVSSLSTVSCSGLKRSAAGVTTDMFVATQRLSVVVALKTGKLWDSTSAAAGAAMIVAEQSSTSTRARADIFAAYGDTCTSVVCDWVLGYSGRSMHVDVVRGFIQFIVVVAGHRAMSQGLFN</sequence>
<accession>M8AKI5</accession>
<protein>
    <submittedName>
        <fullName evidence="1">Uncharacterized protein</fullName>
    </submittedName>
</protein>
<dbReference type="EMBL" id="KD043214">
    <property type="protein sequence ID" value="EMS65525.1"/>
    <property type="molecule type" value="Genomic_DNA"/>
</dbReference>
<evidence type="ECO:0000313" key="1">
    <source>
        <dbReference type="EMBL" id="EMS65525.1"/>
    </source>
</evidence>